<accession>A0A6M4EGC1</accession>
<protein>
    <submittedName>
        <fullName evidence="8">Uncharacterized protein</fullName>
    </submittedName>
</protein>
<dbReference type="GO" id="GO:0019028">
    <property type="term" value="C:viral capsid"/>
    <property type="evidence" value="ECO:0007669"/>
    <property type="project" value="UniProtKB-KW"/>
</dbReference>
<dbReference type="EMBL" id="MN913974">
    <property type="protein sequence ID" value="QJQ80293.1"/>
    <property type="molecule type" value="Genomic_DNA"/>
</dbReference>
<keyword evidence="5" id="KW-0426">Late protein</keyword>
<dbReference type="Pfam" id="PF04559">
    <property type="entry name" value="Herpes_UL17"/>
    <property type="match status" value="1"/>
</dbReference>
<evidence type="ECO:0000256" key="1">
    <source>
        <dbReference type="ARBA" id="ARBA00022561"/>
    </source>
</evidence>
<dbReference type="InterPro" id="IPR007640">
    <property type="entry name" value="UL17-like"/>
</dbReference>
<keyword evidence="3" id="KW-1188">Viral release from host cell</keyword>
<evidence type="ECO:0000256" key="4">
    <source>
        <dbReference type="ARBA" id="ARBA00022844"/>
    </source>
</evidence>
<keyword evidence="4" id="KW-0946">Virion</keyword>
<keyword evidence="6" id="KW-0231">Viral genome packaging</keyword>
<name>A0A6M4EGC1_9BETA</name>
<evidence type="ECO:0000313" key="7">
    <source>
        <dbReference type="EMBL" id="QJQ80221.1"/>
    </source>
</evidence>
<dbReference type="GO" id="GO:0051276">
    <property type="term" value="P:chromosome organization"/>
    <property type="evidence" value="ECO:0007669"/>
    <property type="project" value="InterPro"/>
</dbReference>
<reference evidence="8" key="1">
    <citation type="submission" date="2020-01" db="EMBL/GenBank/DDBJ databases">
        <authorList>
            <person name="Rezuchova I."/>
            <person name="Hyblova M."/>
            <person name="Kudelova M."/>
            <person name="Bohmer M."/>
            <person name="Budis J."/>
            <person name="Szemes T."/>
        </authorList>
    </citation>
    <scope>NUCLEOTIDE SEQUENCE</scope>
    <source>
        <strain evidence="8">4556</strain>
        <strain evidence="7">72</strain>
    </source>
</reference>
<evidence type="ECO:0000256" key="2">
    <source>
        <dbReference type="ARBA" id="ARBA00022562"/>
    </source>
</evidence>
<keyword evidence="1" id="KW-0167">Capsid protein</keyword>
<evidence type="ECO:0000256" key="6">
    <source>
        <dbReference type="ARBA" id="ARBA00023219"/>
    </source>
</evidence>
<evidence type="ECO:0000256" key="5">
    <source>
        <dbReference type="ARBA" id="ARBA00022921"/>
    </source>
</evidence>
<sequence length="444" mass="50160">MDVFRINKKSVPLQQDELLVDLFLPEHLLAIYGILPNRNFVYTSSVCDYQSGHVLPYRRVWGKFMKAGESGGPVGSQGLCVSIIVRVHQNLSCLDMALLKVSNWDEGFFRIIKFSLLNLLRMFYITSVPPVTRLKKTAFEELCNQVSSDKPPAHAAASFLLSLLPNTVCETTKTHCALENPGYIRGSNPPTCQTQPATETLPCKNRRTERQPRTEYSWKLLHHVENGAPYYVEDTHNPIEAQHIHQKLLTVMTGDPPAKAPTDIFLMDTDFLHAVQNRFIDSIDLPGVKDGGLNIFQKFSIFITYDETTKHLYEIFLDSLITLRSKSSKYPAWLMAYYHGPSFQGVWLDIVNATATGEVFKGDSIYLGKCHEGLSPTSIDKLLKGRGIFYNNLVLLLVHSDLTAWLLLPGGFVIKGTYILGIQEKAFVGRYYGNQRRYNSDISE</sequence>
<organism evidence="8">
    <name type="scientific">Murine herpesvirus</name>
    <dbReference type="NCBI Taxonomy" id="1431748"/>
    <lineage>
        <taxon>Viruses</taxon>
        <taxon>Duplodnaviria</taxon>
        <taxon>Heunggongvirae</taxon>
        <taxon>Peploviricota</taxon>
        <taxon>Herviviricetes</taxon>
        <taxon>Herpesvirales</taxon>
        <taxon>Orthoherpesviridae</taxon>
        <taxon>Betaherpesvirinae</taxon>
        <taxon>Muromegalovirus</taxon>
    </lineage>
</organism>
<keyword evidence="2" id="KW-1048">Host nucleus</keyword>
<evidence type="ECO:0000256" key="3">
    <source>
        <dbReference type="ARBA" id="ARBA00022612"/>
    </source>
</evidence>
<proteinExistence type="predicted"/>
<gene>
    <name evidence="8" type="primary">GAMMAHV.ORF32</name>
</gene>
<evidence type="ECO:0000313" key="8">
    <source>
        <dbReference type="EMBL" id="QJQ80293.1"/>
    </source>
</evidence>
<dbReference type="EMBL" id="MN913973">
    <property type="protein sequence ID" value="QJQ80221.1"/>
    <property type="molecule type" value="Genomic_DNA"/>
</dbReference>